<dbReference type="SUPFAM" id="SSF53300">
    <property type="entry name" value="vWA-like"/>
    <property type="match status" value="1"/>
</dbReference>
<evidence type="ECO:0000256" key="1">
    <source>
        <dbReference type="SAM" id="MobiDB-lite"/>
    </source>
</evidence>
<keyword evidence="4" id="KW-1185">Reference proteome</keyword>
<organism evidence="3 4">
    <name type="scientific">Saltatorellus ferox</name>
    <dbReference type="NCBI Taxonomy" id="2528018"/>
    <lineage>
        <taxon>Bacteria</taxon>
        <taxon>Pseudomonadati</taxon>
        <taxon>Planctomycetota</taxon>
        <taxon>Planctomycetia</taxon>
        <taxon>Planctomycetia incertae sedis</taxon>
        <taxon>Saltatorellus</taxon>
    </lineage>
</organism>
<dbReference type="Gene3D" id="3.40.50.410">
    <property type="entry name" value="von Willebrand factor, type A domain"/>
    <property type="match status" value="1"/>
</dbReference>
<name>A0A518F0A7_9BACT</name>
<dbReference type="OrthoDB" id="9780819at2"/>
<dbReference type="Pfam" id="PF01882">
    <property type="entry name" value="DUF58"/>
    <property type="match status" value="1"/>
</dbReference>
<dbReference type="Proteomes" id="UP000320390">
    <property type="component" value="Chromosome"/>
</dbReference>
<dbReference type="AlphaFoldDB" id="A0A518F0A7"/>
<evidence type="ECO:0000313" key="3">
    <source>
        <dbReference type="EMBL" id="QDV09767.1"/>
    </source>
</evidence>
<feature type="domain" description="DUF58" evidence="2">
    <location>
        <begin position="71"/>
        <end position="260"/>
    </location>
</feature>
<dbReference type="PANTHER" id="PTHR33608">
    <property type="entry name" value="BLL2464 PROTEIN"/>
    <property type="match status" value="1"/>
</dbReference>
<dbReference type="PANTHER" id="PTHR33608:SF6">
    <property type="entry name" value="BLL2464 PROTEIN"/>
    <property type="match status" value="1"/>
</dbReference>
<reference evidence="3 4" key="1">
    <citation type="submission" date="2019-02" db="EMBL/GenBank/DDBJ databases">
        <title>Deep-cultivation of Planctomycetes and their phenomic and genomic characterization uncovers novel biology.</title>
        <authorList>
            <person name="Wiegand S."/>
            <person name="Jogler M."/>
            <person name="Boedeker C."/>
            <person name="Pinto D."/>
            <person name="Vollmers J."/>
            <person name="Rivas-Marin E."/>
            <person name="Kohn T."/>
            <person name="Peeters S.H."/>
            <person name="Heuer A."/>
            <person name="Rast P."/>
            <person name="Oberbeckmann S."/>
            <person name="Bunk B."/>
            <person name="Jeske O."/>
            <person name="Meyerdierks A."/>
            <person name="Storesund J.E."/>
            <person name="Kallscheuer N."/>
            <person name="Luecker S."/>
            <person name="Lage O.M."/>
            <person name="Pohl T."/>
            <person name="Merkel B.J."/>
            <person name="Hornburger P."/>
            <person name="Mueller R.-W."/>
            <person name="Bruemmer F."/>
            <person name="Labrenz M."/>
            <person name="Spormann A.M."/>
            <person name="Op den Camp H."/>
            <person name="Overmann J."/>
            <person name="Amann R."/>
            <person name="Jetten M.S.M."/>
            <person name="Mascher T."/>
            <person name="Medema M.H."/>
            <person name="Devos D.P."/>
            <person name="Kaster A.-K."/>
            <person name="Ovreas L."/>
            <person name="Rohde M."/>
            <person name="Galperin M.Y."/>
            <person name="Jogler C."/>
        </authorList>
    </citation>
    <scope>NUCLEOTIDE SEQUENCE [LARGE SCALE GENOMIC DNA]</scope>
    <source>
        <strain evidence="3 4">Poly30</strain>
    </source>
</reference>
<dbReference type="InterPro" id="IPR002881">
    <property type="entry name" value="DUF58"/>
</dbReference>
<dbReference type="EMBL" id="CP036434">
    <property type="protein sequence ID" value="QDV09767.1"/>
    <property type="molecule type" value="Genomic_DNA"/>
</dbReference>
<sequence length="312" mass="34710" precursor="true">MAYSAPDNRTGRPAGSRSAATPERRLPEGELPPIDPLDTRRYFIAIRRLADTLSHGTDRSRFLGAGLEYVQSRPYVPGDPVRAIDWRVTARSGEVHVKEYEAPKRMPAWLLFDTSASMTYSSIERSKYAVAAQAAGGIAFALLDRVSPVGLLGTGEREIRVQPSLSKDDVMQWLVKLRKFRFGEETTLTRRLTELNARLANKALVIVFSDMHEEGSIDALKLMAQVHDVVCLQFIDPAELGLRGAGILRAEEAESGETFVTHGRRTFSDPDEIKARLRRGGIDHMAIRTDQPFAQALRMFFATRGILSGGKR</sequence>
<evidence type="ECO:0000313" key="4">
    <source>
        <dbReference type="Proteomes" id="UP000320390"/>
    </source>
</evidence>
<accession>A0A518F0A7</accession>
<proteinExistence type="predicted"/>
<dbReference type="InterPro" id="IPR036465">
    <property type="entry name" value="vWFA_dom_sf"/>
</dbReference>
<feature type="region of interest" description="Disordered" evidence="1">
    <location>
        <begin position="1"/>
        <end position="33"/>
    </location>
</feature>
<dbReference type="RefSeq" id="WP_145204710.1">
    <property type="nucleotide sequence ID" value="NZ_CP036434.1"/>
</dbReference>
<gene>
    <name evidence="3" type="ORF">Poly30_53270</name>
</gene>
<protein>
    <recommendedName>
        <fullName evidence="2">DUF58 domain-containing protein</fullName>
    </recommendedName>
</protein>
<evidence type="ECO:0000259" key="2">
    <source>
        <dbReference type="Pfam" id="PF01882"/>
    </source>
</evidence>